<organism evidence="2 3">
    <name type="scientific">Mycobacterium kyorinense</name>
    <dbReference type="NCBI Taxonomy" id="487514"/>
    <lineage>
        <taxon>Bacteria</taxon>
        <taxon>Bacillati</taxon>
        <taxon>Actinomycetota</taxon>
        <taxon>Actinomycetes</taxon>
        <taxon>Mycobacteriales</taxon>
        <taxon>Mycobacteriaceae</taxon>
        <taxon>Mycobacterium</taxon>
    </lineage>
</organism>
<comment type="caution">
    <text evidence="2">The sequence shown here is derived from an EMBL/GenBank/DDBJ whole genome shotgun (WGS) entry which is preliminary data.</text>
</comment>
<sequence length="238" mass="27293">MRWAQMAEEPTGPRFQDCFNDLVERRLNELGRAWADVNARSRRAEAARRAREEMVRRIETRTGRRYATSTIARWVARNTWPPRIDTFWFERWAAIDRAGGIDAMAAATGSSRHRVVAWRDSPDPAAPPPGRIPPRKRKPTAEPQEIGVETRGILRIGETEQHNKRIPTDPARDYEVLEAAPDSGILEAWFDNDIDTLMDLLSDAITEQVTAFWDVAQYYDARYTVTEIVQFLPSIEGQ</sequence>
<protein>
    <submittedName>
        <fullName evidence="2">Uncharacterized protein</fullName>
    </submittedName>
</protein>
<evidence type="ECO:0000256" key="1">
    <source>
        <dbReference type="SAM" id="MobiDB-lite"/>
    </source>
</evidence>
<gene>
    <name evidence="2" type="ORF">AWC14_15330</name>
</gene>
<accession>A0A1X1XE83</accession>
<reference evidence="2 3" key="1">
    <citation type="submission" date="2016-01" db="EMBL/GenBank/DDBJ databases">
        <title>The new phylogeny of the genus Mycobacterium.</title>
        <authorList>
            <person name="Tarcisio F."/>
            <person name="Conor M."/>
            <person name="Antonella G."/>
            <person name="Elisabetta G."/>
            <person name="Giulia F.S."/>
            <person name="Sara T."/>
            <person name="Anna F."/>
            <person name="Clotilde B."/>
            <person name="Roberto B."/>
            <person name="Veronica D.S."/>
            <person name="Fabio R."/>
            <person name="Monica P."/>
            <person name="Olivier J."/>
            <person name="Enrico T."/>
            <person name="Nicola S."/>
        </authorList>
    </citation>
    <scope>NUCLEOTIDE SEQUENCE [LARGE SCALE GENOMIC DNA]</scope>
    <source>
        <strain evidence="2 3">DSM 45166</strain>
    </source>
</reference>
<dbReference type="EMBL" id="LQPE01000168">
    <property type="protein sequence ID" value="ORV97211.1"/>
    <property type="molecule type" value="Genomic_DNA"/>
</dbReference>
<feature type="region of interest" description="Disordered" evidence="1">
    <location>
        <begin position="119"/>
        <end position="144"/>
    </location>
</feature>
<name>A0A1X1XE83_9MYCO</name>
<evidence type="ECO:0000313" key="2">
    <source>
        <dbReference type="EMBL" id="ORV97211.1"/>
    </source>
</evidence>
<evidence type="ECO:0000313" key="3">
    <source>
        <dbReference type="Proteomes" id="UP000193487"/>
    </source>
</evidence>
<dbReference type="Proteomes" id="UP000193487">
    <property type="component" value="Unassembled WGS sequence"/>
</dbReference>
<keyword evidence="3" id="KW-1185">Reference proteome</keyword>
<proteinExistence type="predicted"/>
<dbReference type="AlphaFoldDB" id="A0A1X1XE83"/>